<dbReference type="InterPro" id="IPR011042">
    <property type="entry name" value="6-blade_b-propeller_TolB-like"/>
</dbReference>
<feature type="chain" id="PRO_5009118854" description="Dipeptidylpeptidase IV N-terminal domain-containing protein" evidence="1">
    <location>
        <begin position="24"/>
        <end position="381"/>
    </location>
</feature>
<evidence type="ECO:0008006" key="4">
    <source>
        <dbReference type="Google" id="ProtNLM"/>
    </source>
</evidence>
<accession>A0A1E2UHR8</accession>
<gene>
    <name evidence="2" type="ORF">A3196_19510</name>
</gene>
<dbReference type="RefSeq" id="WP_069025100.1">
    <property type="nucleotide sequence ID" value="NZ_LVJZ01000005.1"/>
</dbReference>
<dbReference type="Proteomes" id="UP000094849">
    <property type="component" value="Unassembled WGS sequence"/>
</dbReference>
<protein>
    <recommendedName>
        <fullName evidence="4">Dipeptidylpeptidase IV N-terminal domain-containing protein</fullName>
    </recommendedName>
</protein>
<dbReference type="EMBL" id="LVJZ01000005">
    <property type="protein sequence ID" value="ODB92953.1"/>
    <property type="molecule type" value="Genomic_DNA"/>
</dbReference>
<evidence type="ECO:0000313" key="2">
    <source>
        <dbReference type="EMBL" id="ODB92953.1"/>
    </source>
</evidence>
<dbReference type="SUPFAM" id="SSF50969">
    <property type="entry name" value="YVTN repeat-like/Quinoprotein amine dehydrogenase"/>
    <property type="match status" value="1"/>
</dbReference>
<evidence type="ECO:0000256" key="1">
    <source>
        <dbReference type="SAM" id="SignalP"/>
    </source>
</evidence>
<organism evidence="2 3">
    <name type="scientific">Candidatus Thiodiazotropha endoloripes</name>
    <dbReference type="NCBI Taxonomy" id="1818881"/>
    <lineage>
        <taxon>Bacteria</taxon>
        <taxon>Pseudomonadati</taxon>
        <taxon>Pseudomonadota</taxon>
        <taxon>Gammaproteobacteria</taxon>
        <taxon>Chromatiales</taxon>
        <taxon>Sedimenticolaceae</taxon>
        <taxon>Candidatus Thiodiazotropha</taxon>
    </lineage>
</organism>
<reference evidence="2 3" key="1">
    <citation type="submission" date="2016-03" db="EMBL/GenBank/DDBJ databases">
        <title>Chemosynthetic sulphur-oxidizing symbionts of marine invertebrate animals are capable of nitrogen fixation.</title>
        <authorList>
            <person name="Petersen J.M."/>
            <person name="Kemper A."/>
            <person name="Gruber-Vodicka H."/>
            <person name="Cardini U."/>
            <person name="Geest Mvander."/>
            <person name="Kleiner M."/>
            <person name="Bulgheresi S."/>
            <person name="Fussmann M."/>
            <person name="Herbold C."/>
            <person name="Seah B.K.B."/>
            <person name="Antony C.Paul."/>
            <person name="Liu D."/>
            <person name="Belitz A."/>
            <person name="Weber M."/>
        </authorList>
    </citation>
    <scope>NUCLEOTIDE SEQUENCE [LARGE SCALE GENOMIC DNA]</scope>
    <source>
        <strain evidence="2">G_D</strain>
    </source>
</reference>
<dbReference type="Gene3D" id="2.120.10.30">
    <property type="entry name" value="TolB, C-terminal domain"/>
    <property type="match status" value="1"/>
</dbReference>
<evidence type="ECO:0000313" key="3">
    <source>
        <dbReference type="Proteomes" id="UP000094849"/>
    </source>
</evidence>
<dbReference type="AlphaFoldDB" id="A0A1E2UHR8"/>
<sequence>MPKMKIIKYLLILIISHSLVGCGGGGSSGDVGDDSNPGDGNVNGGLAGKIFTQDGWIIDIPTGKGKRVPGILWDSYCLDFDVVGDDFYCTDPVNTYGRHPNYNAFPSSTGDKYIVAINDCVEGYSLDCIEMYNTNTGEMIGERYELYQSVDIAKFSKNGNYYAYTFSDEAYTDSPTLLIINNVNNEEITFTVMPDDGPISFEWTNDNRLVYAYNGGIYVTSPSSTEGTRIFFMRDYPELSDYIGIGGAVRVSPDGERIAFNLFKSNLTGSYTPQTPWVINIDGNDFHRFANRESENGDGAEVFGSLAWSPDGRYILLIEGYIPSGLFDSWPGSLYAVPSDSRNVKINDEGKDGIIRLKTNYKNDSKDLRYRFDDAVFMWIQ</sequence>
<keyword evidence="3" id="KW-1185">Reference proteome</keyword>
<name>A0A1E2UHR8_9GAMM</name>
<proteinExistence type="predicted"/>
<feature type="signal peptide" evidence="1">
    <location>
        <begin position="1"/>
        <end position="23"/>
    </location>
</feature>
<comment type="caution">
    <text evidence="2">The sequence shown here is derived from an EMBL/GenBank/DDBJ whole genome shotgun (WGS) entry which is preliminary data.</text>
</comment>
<dbReference type="InterPro" id="IPR011044">
    <property type="entry name" value="Quino_amine_DH_bsu"/>
</dbReference>
<keyword evidence="1" id="KW-0732">Signal</keyword>
<dbReference type="PROSITE" id="PS51257">
    <property type="entry name" value="PROKAR_LIPOPROTEIN"/>
    <property type="match status" value="1"/>
</dbReference>